<proteinExistence type="predicted"/>
<feature type="compositionally biased region" description="Basic and acidic residues" evidence="4">
    <location>
        <begin position="66"/>
        <end position="83"/>
    </location>
</feature>
<keyword evidence="6" id="KW-1185">Reference proteome</keyword>
<evidence type="ECO:0000256" key="2">
    <source>
        <dbReference type="ARBA" id="ARBA00023139"/>
    </source>
</evidence>
<reference evidence="5 6" key="1">
    <citation type="submission" date="2015-09" db="EMBL/GenBank/DDBJ databases">
        <title>Host preference determinants of Valsa canker pathogens revealed by comparative genomics.</title>
        <authorList>
            <person name="Yin Z."/>
            <person name="Huang L."/>
        </authorList>
    </citation>
    <scope>NUCLEOTIDE SEQUENCE [LARGE SCALE GENOMIC DNA]</scope>
    <source>
        <strain evidence="5 6">SXYLt</strain>
    </source>
</reference>
<dbReference type="Pfam" id="PF15811">
    <property type="entry name" value="SVIP"/>
    <property type="match status" value="1"/>
</dbReference>
<keyword evidence="3" id="KW-0449">Lipoprotein</keyword>
<organism evidence="5 6">
    <name type="scientific">Cytospora leucostoma</name>
    <dbReference type="NCBI Taxonomy" id="1230097"/>
    <lineage>
        <taxon>Eukaryota</taxon>
        <taxon>Fungi</taxon>
        <taxon>Dikarya</taxon>
        <taxon>Ascomycota</taxon>
        <taxon>Pezizomycotina</taxon>
        <taxon>Sordariomycetes</taxon>
        <taxon>Sordariomycetidae</taxon>
        <taxon>Diaporthales</taxon>
        <taxon>Cytosporaceae</taxon>
        <taxon>Cytospora</taxon>
    </lineage>
</organism>
<feature type="compositionally biased region" description="Low complexity" evidence="4">
    <location>
        <begin position="84"/>
        <end position="100"/>
    </location>
</feature>
<evidence type="ECO:0000313" key="5">
    <source>
        <dbReference type="EMBL" id="ROW18264.1"/>
    </source>
</evidence>
<dbReference type="OrthoDB" id="5415072at2759"/>
<keyword evidence="1" id="KW-0519">Myristate</keyword>
<dbReference type="EMBL" id="LKEB01000001">
    <property type="protein sequence ID" value="ROW18264.1"/>
    <property type="molecule type" value="Genomic_DNA"/>
</dbReference>
<dbReference type="InterPro" id="IPR031632">
    <property type="entry name" value="SVIP"/>
</dbReference>
<sequence length="131" mass="13694">MGALCGKESKSDSFAGTGRRLDSAPPERQTAPLPSNKRVVGGPPRTLGGGPGGPGEEGASSSGAADARRRAAEAAEARAKAAEGRATGKLGSQLQQQKKQTMNETLRKDAEEEARRKEIFVNAETAKQTYQ</sequence>
<keyword evidence="2" id="KW-0564">Palmitate</keyword>
<evidence type="ECO:0000256" key="1">
    <source>
        <dbReference type="ARBA" id="ARBA00022707"/>
    </source>
</evidence>
<feature type="compositionally biased region" description="Basic and acidic residues" evidence="4">
    <location>
        <begin position="105"/>
        <end position="119"/>
    </location>
</feature>
<evidence type="ECO:0000313" key="6">
    <source>
        <dbReference type="Proteomes" id="UP000285146"/>
    </source>
</evidence>
<feature type="compositionally biased region" description="Gly residues" evidence="4">
    <location>
        <begin position="47"/>
        <end position="56"/>
    </location>
</feature>
<evidence type="ECO:0000256" key="4">
    <source>
        <dbReference type="SAM" id="MobiDB-lite"/>
    </source>
</evidence>
<dbReference type="Proteomes" id="UP000285146">
    <property type="component" value="Unassembled WGS sequence"/>
</dbReference>
<comment type="caution">
    <text evidence="5">The sequence shown here is derived from an EMBL/GenBank/DDBJ whole genome shotgun (WGS) entry which is preliminary data.</text>
</comment>
<evidence type="ECO:0000256" key="3">
    <source>
        <dbReference type="ARBA" id="ARBA00023288"/>
    </source>
</evidence>
<accession>A0A423XNT3</accession>
<gene>
    <name evidence="5" type="ORF">VPNG_00415</name>
</gene>
<protein>
    <submittedName>
        <fullName evidence="5">Uncharacterized protein</fullName>
    </submittedName>
</protein>
<name>A0A423XNT3_9PEZI</name>
<dbReference type="InParanoid" id="A0A423XNT3"/>
<dbReference type="AlphaFoldDB" id="A0A423XNT3"/>
<feature type="region of interest" description="Disordered" evidence="4">
    <location>
        <begin position="1"/>
        <end position="131"/>
    </location>
</feature>